<dbReference type="InterPro" id="IPR036388">
    <property type="entry name" value="WH-like_DNA-bd_sf"/>
</dbReference>
<evidence type="ECO:0000259" key="7">
    <source>
        <dbReference type="Pfam" id="PF08281"/>
    </source>
</evidence>
<keyword evidence="2" id="KW-0805">Transcription regulation</keyword>
<dbReference type="Pfam" id="PF04542">
    <property type="entry name" value="Sigma70_r2"/>
    <property type="match status" value="1"/>
</dbReference>
<dbReference type="InterPro" id="IPR013249">
    <property type="entry name" value="RNA_pol_sigma70_r4_t2"/>
</dbReference>
<evidence type="ECO:0000256" key="4">
    <source>
        <dbReference type="ARBA" id="ARBA00023125"/>
    </source>
</evidence>
<comment type="similarity">
    <text evidence="1">Belongs to the sigma-70 factor family. ECF subfamily.</text>
</comment>
<keyword evidence="5" id="KW-0804">Transcription</keyword>
<dbReference type="Gene3D" id="1.10.10.10">
    <property type="entry name" value="Winged helix-like DNA-binding domain superfamily/Winged helix DNA-binding domain"/>
    <property type="match status" value="1"/>
</dbReference>
<keyword evidence="4" id="KW-0238">DNA-binding</keyword>
<feature type="domain" description="RNA polymerase sigma factor 70 region 4 type 2" evidence="7">
    <location>
        <begin position="132"/>
        <end position="173"/>
    </location>
</feature>
<feature type="domain" description="RNA polymerase sigma-70 region 2" evidence="6">
    <location>
        <begin position="21"/>
        <end position="91"/>
    </location>
</feature>
<dbReference type="RefSeq" id="WP_158245851.1">
    <property type="nucleotide sequence ID" value="NZ_CVTD020000008.1"/>
</dbReference>
<evidence type="ECO:0000256" key="2">
    <source>
        <dbReference type="ARBA" id="ARBA00023015"/>
    </source>
</evidence>
<sequence length="190" mass="22371">MLFLYLSMLENEDDKKRMADIYEEHKHALLLYALKITGYNQAMAEDAVHNAFLSIIKEKEKYLHLDSKNFRYVSVSIVRNKCIDLLRKEKRYADTPIEELEIYLSAEEKSPEEQAEIASEYDLIKKHLSNIDEISRQVLIMKYALGMSYKEISEKLNIPYENIGVRISRAKDKVRRLVEKDISNNKPHNE</sequence>
<dbReference type="GO" id="GO:0006352">
    <property type="term" value="P:DNA-templated transcription initiation"/>
    <property type="evidence" value="ECO:0007669"/>
    <property type="project" value="InterPro"/>
</dbReference>
<dbReference type="Proteomes" id="UP000236497">
    <property type="component" value="Unassembled WGS sequence"/>
</dbReference>
<dbReference type="InterPro" id="IPR014284">
    <property type="entry name" value="RNA_pol_sigma-70_dom"/>
</dbReference>
<dbReference type="InterPro" id="IPR013324">
    <property type="entry name" value="RNA_pol_sigma_r3/r4-like"/>
</dbReference>
<dbReference type="SUPFAM" id="SSF88946">
    <property type="entry name" value="Sigma2 domain of RNA polymerase sigma factors"/>
    <property type="match status" value="1"/>
</dbReference>
<evidence type="ECO:0000313" key="8">
    <source>
        <dbReference type="EMBL" id="CRZ33441.1"/>
    </source>
</evidence>
<proteinExistence type="inferred from homology"/>
<protein>
    <recommendedName>
        <fullName evidence="10">RNA polymerase sigma-70 factor (ECF subfamily)</fullName>
    </recommendedName>
</protein>
<evidence type="ECO:0008006" key="10">
    <source>
        <dbReference type="Google" id="ProtNLM"/>
    </source>
</evidence>
<dbReference type="SUPFAM" id="SSF88659">
    <property type="entry name" value="Sigma3 and sigma4 domains of RNA polymerase sigma factors"/>
    <property type="match status" value="1"/>
</dbReference>
<dbReference type="AlphaFoldDB" id="A0A0H5SF05"/>
<dbReference type="InterPro" id="IPR007627">
    <property type="entry name" value="RNA_pol_sigma70_r2"/>
</dbReference>
<evidence type="ECO:0000256" key="1">
    <source>
        <dbReference type="ARBA" id="ARBA00010641"/>
    </source>
</evidence>
<dbReference type="CDD" id="cd06171">
    <property type="entry name" value="Sigma70_r4"/>
    <property type="match status" value="1"/>
</dbReference>
<dbReference type="PANTHER" id="PTHR43133">
    <property type="entry name" value="RNA POLYMERASE ECF-TYPE SIGMA FACTO"/>
    <property type="match status" value="1"/>
</dbReference>
<dbReference type="InterPro" id="IPR013325">
    <property type="entry name" value="RNA_pol_sigma_r2"/>
</dbReference>
<dbReference type="GO" id="GO:0016987">
    <property type="term" value="F:sigma factor activity"/>
    <property type="evidence" value="ECO:0007669"/>
    <property type="project" value="UniProtKB-KW"/>
</dbReference>
<dbReference type="InterPro" id="IPR039425">
    <property type="entry name" value="RNA_pol_sigma-70-like"/>
</dbReference>
<organism evidence="8 9">
    <name type="scientific">Herbinix hemicellulosilytica</name>
    <dbReference type="NCBI Taxonomy" id="1564487"/>
    <lineage>
        <taxon>Bacteria</taxon>
        <taxon>Bacillati</taxon>
        <taxon>Bacillota</taxon>
        <taxon>Clostridia</taxon>
        <taxon>Lachnospirales</taxon>
        <taxon>Lachnospiraceae</taxon>
        <taxon>Herbinix</taxon>
    </lineage>
</organism>
<evidence type="ECO:0000256" key="3">
    <source>
        <dbReference type="ARBA" id="ARBA00023082"/>
    </source>
</evidence>
<evidence type="ECO:0000259" key="6">
    <source>
        <dbReference type="Pfam" id="PF04542"/>
    </source>
</evidence>
<keyword evidence="9" id="KW-1185">Reference proteome</keyword>
<dbReference type="PANTHER" id="PTHR43133:SF8">
    <property type="entry name" value="RNA POLYMERASE SIGMA FACTOR HI_1459-RELATED"/>
    <property type="match status" value="1"/>
</dbReference>
<dbReference type="EMBL" id="CVTD020000008">
    <property type="protein sequence ID" value="CRZ33441.1"/>
    <property type="molecule type" value="Genomic_DNA"/>
</dbReference>
<reference evidence="8 9" key="1">
    <citation type="submission" date="2015-06" db="EMBL/GenBank/DDBJ databases">
        <authorList>
            <person name="Wibberg Daniel"/>
        </authorList>
    </citation>
    <scope>NUCLEOTIDE SEQUENCE [LARGE SCALE GENOMIC DNA]</scope>
    <source>
        <strain evidence="8 9">T3/55T</strain>
    </source>
</reference>
<evidence type="ECO:0000256" key="5">
    <source>
        <dbReference type="ARBA" id="ARBA00023163"/>
    </source>
</evidence>
<dbReference type="Gene3D" id="1.10.1740.10">
    <property type="match status" value="1"/>
</dbReference>
<gene>
    <name evidence="8" type="ORF">HHT355_0229</name>
</gene>
<keyword evidence="3" id="KW-0731">Sigma factor</keyword>
<name>A0A0H5SF05_HERHM</name>
<dbReference type="NCBIfam" id="TIGR02937">
    <property type="entry name" value="sigma70-ECF"/>
    <property type="match status" value="1"/>
</dbReference>
<dbReference type="Pfam" id="PF08281">
    <property type="entry name" value="Sigma70_r4_2"/>
    <property type="match status" value="1"/>
</dbReference>
<accession>A0A0H5SF05</accession>
<dbReference type="GO" id="GO:0003677">
    <property type="term" value="F:DNA binding"/>
    <property type="evidence" value="ECO:0007669"/>
    <property type="project" value="UniProtKB-KW"/>
</dbReference>
<evidence type="ECO:0000313" key="9">
    <source>
        <dbReference type="Proteomes" id="UP000236497"/>
    </source>
</evidence>